<evidence type="ECO:0000313" key="3">
    <source>
        <dbReference type="EMBL" id="EZK38656.1"/>
    </source>
</evidence>
<sequence length="276" mass="31947">MLDFFKEVLLIMAIESRLKKNRLFLRFTWARLRNYLIRARKSLYASIILCGLIVGVDLYLGNVEFVTQSLEIGITLAFILFVFFFLITKDDNPVDIIISGAEGETTVLDELKKLDNNFVLFNRVVLPDEKSTVGNREIDFVAISRKGIYIIEVKNNRGYIEVENMAERWNVSKTSQNNKIYAKTIKNPIRQTFAQKKVLQTFLYNQKIYIKGVPVVTIVIFANEDAQLSENFIADDANQAVLSLENLIPFIKAKEEYLEKMPTCSRRKIIRKLEKK</sequence>
<name>A0AAD3AUE8_FRATT</name>
<feature type="transmembrane region" description="Helical" evidence="1">
    <location>
        <begin position="66"/>
        <end position="87"/>
    </location>
</feature>
<evidence type="ECO:0000313" key="4">
    <source>
        <dbReference type="Proteomes" id="UP000023806"/>
    </source>
</evidence>
<accession>A0AAD3AUE8</accession>
<reference evidence="3 4" key="1">
    <citation type="submission" date="2014-03" db="EMBL/GenBank/DDBJ databases">
        <title>The Genome Sequence of Francisella tularensis subsp. tularensis str. SCHU S4 substr. FSC043.</title>
        <authorList>
            <consortium name="The Broad Institute Genomics Platform"/>
            <consortium name="The Broad Institute Genome Sequencing Center for Infectious Disease"/>
            <person name="Chapman S.B."/>
            <person name="Guina T."/>
            <person name="Gelhaus C."/>
            <person name="Comer J."/>
            <person name="Sellati T."/>
            <person name="Sjostedt A."/>
            <person name="Young S.K."/>
            <person name="Zeng Q."/>
            <person name="Gargeya S."/>
            <person name="Abouelleil A."/>
            <person name="Alvarado L."/>
            <person name="Chapman S.B."/>
            <person name="Gainer-Dewar J."/>
            <person name="Goldberg J."/>
            <person name="Griggs A."/>
            <person name="Gujja S."/>
            <person name="Hansen M."/>
            <person name="Howarth C."/>
            <person name="Imamovic A."/>
            <person name="Larimer J."/>
            <person name="Murphy C."/>
            <person name="Naylor J."/>
            <person name="Pearson M."/>
            <person name="Poon T.W."/>
            <person name="Priest M."/>
            <person name="Roberts A."/>
            <person name="Saif S."/>
            <person name="Shea T."/>
            <person name="Sykes S."/>
            <person name="Wortman J."/>
            <person name="Nusbaum C."/>
            <person name="Birren B."/>
        </authorList>
    </citation>
    <scope>NUCLEOTIDE SEQUENCE [LARGE SCALE GENOMIC DNA]</scope>
    <source>
        <strain evidence="3 4">Schu S4</strain>
    </source>
</reference>
<evidence type="ECO:0000256" key="1">
    <source>
        <dbReference type="SAM" id="Phobius"/>
    </source>
</evidence>
<dbReference type="PROSITE" id="PS50965">
    <property type="entry name" value="NERD"/>
    <property type="match status" value="1"/>
</dbReference>
<feature type="transmembrane region" description="Helical" evidence="1">
    <location>
        <begin position="42"/>
        <end position="60"/>
    </location>
</feature>
<dbReference type="PANTHER" id="PTHR35287">
    <property type="entry name" value="SI:ZFOS-911D5.4"/>
    <property type="match status" value="1"/>
</dbReference>
<protein>
    <recommendedName>
        <fullName evidence="2">NERD domain-containing protein</fullName>
    </recommendedName>
</protein>
<dbReference type="Pfam" id="PF08378">
    <property type="entry name" value="NERD"/>
    <property type="match status" value="1"/>
</dbReference>
<keyword evidence="1" id="KW-1133">Transmembrane helix</keyword>
<dbReference type="InterPro" id="IPR011528">
    <property type="entry name" value="NERD"/>
</dbReference>
<dbReference type="PANTHER" id="PTHR35287:SF1">
    <property type="entry name" value="SI:ZFOS-911D5.4"/>
    <property type="match status" value="1"/>
</dbReference>
<keyword evidence="1" id="KW-0812">Transmembrane</keyword>
<feature type="domain" description="NERD" evidence="2">
    <location>
        <begin position="99"/>
        <end position="222"/>
    </location>
</feature>
<dbReference type="Proteomes" id="UP000023806">
    <property type="component" value="Unassembled WGS sequence"/>
</dbReference>
<evidence type="ECO:0000259" key="2">
    <source>
        <dbReference type="PROSITE" id="PS50965"/>
    </source>
</evidence>
<dbReference type="EMBL" id="JIDS01000002">
    <property type="protein sequence ID" value="EZK38656.1"/>
    <property type="molecule type" value="Genomic_DNA"/>
</dbReference>
<proteinExistence type="predicted"/>
<organism evidence="3 4">
    <name type="scientific">Francisella tularensis subsp. tularensis str. SCHU S4 substr. FSC237</name>
    <dbReference type="NCBI Taxonomy" id="1341660"/>
    <lineage>
        <taxon>Bacteria</taxon>
        <taxon>Pseudomonadati</taxon>
        <taxon>Pseudomonadota</taxon>
        <taxon>Gammaproteobacteria</taxon>
        <taxon>Thiotrichales</taxon>
        <taxon>Francisellaceae</taxon>
        <taxon>Francisella</taxon>
    </lineage>
</organism>
<keyword evidence="1" id="KW-0472">Membrane</keyword>
<comment type="caution">
    <text evidence="3">The sequence shown here is derived from an EMBL/GenBank/DDBJ whole genome shotgun (WGS) entry which is preliminary data.</text>
</comment>
<gene>
    <name evidence="3" type="ORF">P250_03423</name>
</gene>
<dbReference type="AlphaFoldDB" id="A0AAD3AUE8"/>